<dbReference type="Proteomes" id="UP001224890">
    <property type="component" value="Unassembled WGS sequence"/>
</dbReference>
<evidence type="ECO:0000256" key="1">
    <source>
        <dbReference type="SAM" id="MobiDB-lite"/>
    </source>
</evidence>
<keyword evidence="3" id="KW-1185">Reference proteome</keyword>
<accession>A0AAJ0A9I3</accession>
<evidence type="ECO:0000313" key="2">
    <source>
        <dbReference type="EMBL" id="KAK1658469.1"/>
    </source>
</evidence>
<dbReference type="RefSeq" id="XP_060423233.1">
    <property type="nucleotide sequence ID" value="XM_060567252.1"/>
</dbReference>
<sequence>MYNHTPKSRSIFLHSNPPRKSHQRAPHPSPSRQDSARNRFTVHIAPQSRGVLARPIIPVDVDVITPFQKSPGTKT</sequence>
<evidence type="ECO:0000313" key="3">
    <source>
        <dbReference type="Proteomes" id="UP001224890"/>
    </source>
</evidence>
<dbReference type="AlphaFoldDB" id="A0AAJ0A9I3"/>
<reference evidence="2" key="1">
    <citation type="submission" date="2021-06" db="EMBL/GenBank/DDBJ databases">
        <title>Comparative genomics, transcriptomics and evolutionary studies reveal genomic signatures of adaptation to plant cell wall in hemibiotrophic fungi.</title>
        <authorList>
            <consortium name="DOE Joint Genome Institute"/>
            <person name="Baroncelli R."/>
            <person name="Diaz J.F."/>
            <person name="Benocci T."/>
            <person name="Peng M."/>
            <person name="Battaglia E."/>
            <person name="Haridas S."/>
            <person name="Andreopoulos W."/>
            <person name="Labutti K."/>
            <person name="Pangilinan J."/>
            <person name="Floch G.L."/>
            <person name="Makela M.R."/>
            <person name="Henrissat B."/>
            <person name="Grigoriev I.V."/>
            <person name="Crouch J.A."/>
            <person name="De Vries R.P."/>
            <person name="Sukno S.A."/>
            <person name="Thon M.R."/>
        </authorList>
    </citation>
    <scope>NUCLEOTIDE SEQUENCE</scope>
    <source>
        <strain evidence="2">CBS 193.32</strain>
    </source>
</reference>
<protein>
    <submittedName>
        <fullName evidence="2">Uncharacterized protein</fullName>
    </submittedName>
</protein>
<comment type="caution">
    <text evidence="2">The sequence shown here is derived from an EMBL/GenBank/DDBJ whole genome shotgun (WGS) entry which is preliminary data.</text>
</comment>
<dbReference type="EMBL" id="JAHMHR010000073">
    <property type="protein sequence ID" value="KAK1658469.1"/>
    <property type="molecule type" value="Genomic_DNA"/>
</dbReference>
<feature type="region of interest" description="Disordered" evidence="1">
    <location>
        <begin position="1"/>
        <end position="40"/>
    </location>
</feature>
<organism evidence="2 3">
    <name type="scientific">Colletotrichum godetiae</name>
    <dbReference type="NCBI Taxonomy" id="1209918"/>
    <lineage>
        <taxon>Eukaryota</taxon>
        <taxon>Fungi</taxon>
        <taxon>Dikarya</taxon>
        <taxon>Ascomycota</taxon>
        <taxon>Pezizomycotina</taxon>
        <taxon>Sordariomycetes</taxon>
        <taxon>Hypocreomycetidae</taxon>
        <taxon>Glomerellales</taxon>
        <taxon>Glomerellaceae</taxon>
        <taxon>Colletotrichum</taxon>
        <taxon>Colletotrichum acutatum species complex</taxon>
    </lineage>
</organism>
<gene>
    <name evidence="2" type="ORF">BDP55DRAFT_397321</name>
</gene>
<dbReference type="GeneID" id="85451778"/>
<name>A0AAJ0A9I3_9PEZI</name>
<proteinExistence type="predicted"/>